<feature type="compositionally biased region" description="Polar residues" evidence="1">
    <location>
        <begin position="142"/>
        <end position="151"/>
    </location>
</feature>
<dbReference type="AlphaFoldDB" id="A0A914Z1R2"/>
<evidence type="ECO:0000313" key="2">
    <source>
        <dbReference type="Proteomes" id="UP000887577"/>
    </source>
</evidence>
<evidence type="ECO:0000256" key="1">
    <source>
        <dbReference type="SAM" id="MobiDB-lite"/>
    </source>
</evidence>
<proteinExistence type="predicted"/>
<evidence type="ECO:0000313" key="3">
    <source>
        <dbReference type="WBParaSite" id="PSU_v2.g6642.t1"/>
    </source>
</evidence>
<dbReference type="WBParaSite" id="PSU_v2.g6642.t1">
    <property type="protein sequence ID" value="PSU_v2.g6642.t1"/>
    <property type="gene ID" value="PSU_v2.g6642"/>
</dbReference>
<keyword evidence="2" id="KW-1185">Reference proteome</keyword>
<accession>A0A914Z1R2</accession>
<name>A0A914Z1R2_9BILA</name>
<protein>
    <submittedName>
        <fullName evidence="3">Uncharacterized protein</fullName>
    </submittedName>
</protein>
<reference evidence="3" key="1">
    <citation type="submission" date="2022-11" db="UniProtKB">
        <authorList>
            <consortium name="WormBaseParasite"/>
        </authorList>
    </citation>
    <scope>IDENTIFICATION</scope>
</reference>
<sequence length="695" mass="72885">MNLQPSEGTTTKSFENTQRTVSIIPLGGGQNVDGGSTTVEPKVETIITESNTEVPLEATTVLSETTLKEIISTTIPSATETTQQSSSSIIPAIVESEGISATQSTIEPINEVTPNQPIIPVVVIGDSEKVATTPSGDDITKVPSTKTNQESPTTLINSIAQEDSATTLIVTAQASDVEATTVQNSETTTEKEGITILTTDAPTTPVSLETTTDVIDKAVSKVQALAEKAGDLLKQEKEFSTTQIPVTDDSTNMAETTKTIVVENEGTTIMASVTEVNTLLAAATSDSKNKIVISPSDSEKETIQTTLESAEALSTSASPERTAASEITEKVEATTKSAEQETAILSTVTSDSVSTTQEPITITEKRTESPLPITVSQPESITGETTPTESTTVLSETVSTIGATKTAEQTTTEASLDNKAPIVVLPENVSTVSPETATIQENEKTSEIPVKESNEEITTTFIPTTTDVIDKAVSKVQAIVAAAGKELKGETTILPSEDEASETTIVPLSEVKNESIPVIIDKVIEKVDEIVKENAAATTTSSDMLTESVTETTTVEEIVTTAPLEGTGKIAVTNVEVSATTVSSTSEQPEIKITDSTTLLSEQSSSTKNPASIVLEKVEALNEASATEKVEENVDLTTTISPSTNIQTTMVTETPLEQSTTTDSPTRKVTEAVVLLSSSETGSTVESTTVNAKVT</sequence>
<dbReference type="Proteomes" id="UP000887577">
    <property type="component" value="Unplaced"/>
</dbReference>
<organism evidence="2 3">
    <name type="scientific">Panagrolaimus superbus</name>
    <dbReference type="NCBI Taxonomy" id="310955"/>
    <lineage>
        <taxon>Eukaryota</taxon>
        <taxon>Metazoa</taxon>
        <taxon>Ecdysozoa</taxon>
        <taxon>Nematoda</taxon>
        <taxon>Chromadorea</taxon>
        <taxon>Rhabditida</taxon>
        <taxon>Tylenchina</taxon>
        <taxon>Panagrolaimomorpha</taxon>
        <taxon>Panagrolaimoidea</taxon>
        <taxon>Panagrolaimidae</taxon>
        <taxon>Panagrolaimus</taxon>
    </lineage>
</organism>
<feature type="region of interest" description="Disordered" evidence="1">
    <location>
        <begin position="132"/>
        <end position="151"/>
    </location>
</feature>